<evidence type="ECO:0000313" key="12">
    <source>
        <dbReference type="Proteomes" id="UP000030008"/>
    </source>
</evidence>
<evidence type="ECO:0000313" key="9">
    <source>
        <dbReference type="EMBL" id="KGJ54411.1"/>
    </source>
</evidence>
<organism evidence="9 12">
    <name type="scientific">Clostridium innocuum</name>
    <dbReference type="NCBI Taxonomy" id="1522"/>
    <lineage>
        <taxon>Bacteria</taxon>
        <taxon>Bacillati</taxon>
        <taxon>Bacillota</taxon>
        <taxon>Clostridia</taxon>
        <taxon>Eubacteriales</taxon>
        <taxon>Clostridiaceae</taxon>
        <taxon>Clostridium</taxon>
    </lineage>
</organism>
<feature type="domain" description="PTS EIIB type-4" evidence="8">
    <location>
        <begin position="1"/>
        <end position="158"/>
    </location>
</feature>
<proteinExistence type="predicted"/>
<comment type="subcellular location">
    <subcellularLocation>
        <location evidence="1">Cytoplasm</location>
    </subcellularLocation>
</comment>
<keyword evidence="5" id="KW-0808">Transferase</keyword>
<keyword evidence="2" id="KW-0813">Transport</keyword>
<dbReference type="SUPFAM" id="SSF52728">
    <property type="entry name" value="PTS IIb component"/>
    <property type="match status" value="1"/>
</dbReference>
<dbReference type="Proteomes" id="UP000030008">
    <property type="component" value="Unassembled WGS sequence"/>
</dbReference>
<dbReference type="GO" id="GO:0009401">
    <property type="term" value="P:phosphoenolpyruvate-dependent sugar phosphotransferase system"/>
    <property type="evidence" value="ECO:0007669"/>
    <property type="project" value="UniProtKB-KW"/>
</dbReference>
<evidence type="ECO:0000313" key="14">
    <source>
        <dbReference type="Proteomes" id="UP000503330"/>
    </source>
</evidence>
<evidence type="ECO:0000259" key="8">
    <source>
        <dbReference type="PROSITE" id="PS51101"/>
    </source>
</evidence>
<evidence type="ECO:0000256" key="1">
    <source>
        <dbReference type="ARBA" id="ARBA00004496"/>
    </source>
</evidence>
<dbReference type="GO" id="GO:0008982">
    <property type="term" value="F:protein-N(PI)-phosphohistidine-sugar phosphotransferase activity"/>
    <property type="evidence" value="ECO:0007669"/>
    <property type="project" value="InterPro"/>
</dbReference>
<reference evidence="10 14" key="3">
    <citation type="submission" date="2020-02" db="EMBL/GenBank/DDBJ databases">
        <authorList>
            <person name="Kociolek L.K."/>
            <person name="Ozer E.A."/>
        </authorList>
    </citation>
    <scope>NUCLEOTIDE SEQUENCE [LARGE SCALE GENOMIC DNA]</scope>
    <source>
        <strain evidence="10 14">ATCC 14501</strain>
    </source>
</reference>
<dbReference type="EMBL" id="QVEV01000010">
    <property type="protein sequence ID" value="RGC16040.1"/>
    <property type="molecule type" value="Genomic_DNA"/>
</dbReference>
<dbReference type="Proteomes" id="UP000260025">
    <property type="component" value="Unassembled WGS sequence"/>
</dbReference>
<reference evidence="11 13" key="2">
    <citation type="submission" date="2018-08" db="EMBL/GenBank/DDBJ databases">
        <title>A genome reference for cultivated species of the human gut microbiota.</title>
        <authorList>
            <person name="Zou Y."/>
            <person name="Xue W."/>
            <person name="Luo G."/>
        </authorList>
    </citation>
    <scope>NUCLEOTIDE SEQUENCE [LARGE SCALE GENOMIC DNA]</scope>
    <source>
        <strain evidence="11 13">OF01-2LB</strain>
    </source>
</reference>
<dbReference type="RefSeq" id="WP_002607096.1">
    <property type="nucleotide sequence ID" value="NZ_BAAACC010000012.1"/>
</dbReference>
<dbReference type="EMBL" id="CP048838">
    <property type="protein sequence ID" value="QJA01305.1"/>
    <property type="molecule type" value="Genomic_DNA"/>
</dbReference>
<accession>A0A099IA38</accession>
<evidence type="ECO:0000256" key="3">
    <source>
        <dbReference type="ARBA" id="ARBA00022490"/>
    </source>
</evidence>
<sequence length="158" mass="17703">MGKLNMVRVDYRMVHGQIVAKWIKFRPVDRLILADDSLVDDPFMGDIYRMAVPDREVDIVKLGDVQTAIDRKNDTVLLIFKDVASAYTVYKNGLQLPELNVGAVQNSAQRKAVVQGVALSVEEYEKLSEMKAEGVNVFLQPIPENDPVSLGSIEKKLK</sequence>
<keyword evidence="4 10" id="KW-0762">Sugar transport</keyword>
<reference evidence="9 12" key="1">
    <citation type="submission" date="2014-08" db="EMBL/GenBank/DDBJ databases">
        <title>Clostridium innocuum, an unnegligible vancomycin-resistant pathogen causing extra-intestinal infections.</title>
        <authorList>
            <person name="Feng Y."/>
            <person name="Chiu C.-H."/>
        </authorList>
    </citation>
    <scope>NUCLEOTIDE SEQUENCE [LARGE SCALE GENOMIC DNA]</scope>
    <source>
        <strain evidence="9 12">AN88</strain>
    </source>
</reference>
<gene>
    <name evidence="9" type="ORF">CIAN88_03485</name>
    <name evidence="11" type="ORF">DXA38_08650</name>
    <name evidence="10" type="ORF">G4D54_02160</name>
</gene>
<dbReference type="OrthoDB" id="9788818at2"/>
<dbReference type="Gene3D" id="3.40.35.10">
    <property type="entry name" value="Phosphotransferase system, sorbose subfamily IIB component"/>
    <property type="match status" value="1"/>
</dbReference>
<keyword evidence="3" id="KW-0963">Cytoplasm</keyword>
<dbReference type="GO" id="GO:0016301">
    <property type="term" value="F:kinase activity"/>
    <property type="evidence" value="ECO:0007669"/>
    <property type="project" value="UniProtKB-KW"/>
</dbReference>
<dbReference type="Proteomes" id="UP000503330">
    <property type="component" value="Chromosome"/>
</dbReference>
<evidence type="ECO:0000256" key="5">
    <source>
        <dbReference type="ARBA" id="ARBA00022679"/>
    </source>
</evidence>
<dbReference type="PROSITE" id="PS51101">
    <property type="entry name" value="PTS_EIIB_TYPE_4"/>
    <property type="match status" value="1"/>
</dbReference>
<evidence type="ECO:0000313" key="10">
    <source>
        <dbReference type="EMBL" id="QJA01305.1"/>
    </source>
</evidence>
<dbReference type="InterPro" id="IPR004720">
    <property type="entry name" value="PTS_IIB_sorbose-sp"/>
</dbReference>
<dbReference type="AlphaFoldDB" id="A0A099IA38"/>
<evidence type="ECO:0000256" key="6">
    <source>
        <dbReference type="ARBA" id="ARBA00022683"/>
    </source>
</evidence>
<dbReference type="GeneID" id="61924303"/>
<evidence type="ECO:0000256" key="7">
    <source>
        <dbReference type="ARBA" id="ARBA00022777"/>
    </source>
</evidence>
<dbReference type="Pfam" id="PF03830">
    <property type="entry name" value="PTSIIB_sorb"/>
    <property type="match status" value="1"/>
</dbReference>
<evidence type="ECO:0000256" key="4">
    <source>
        <dbReference type="ARBA" id="ARBA00022597"/>
    </source>
</evidence>
<evidence type="ECO:0000256" key="2">
    <source>
        <dbReference type="ARBA" id="ARBA00022448"/>
    </source>
</evidence>
<protein>
    <submittedName>
        <fullName evidence="11">PTS mannose/fructose/sorbose transporter subunit IIB</fullName>
    </submittedName>
    <submittedName>
        <fullName evidence="9">PTS sorbose transporter subunit IIB</fullName>
    </submittedName>
    <submittedName>
        <fullName evidence="10">PTS sugar transporter subunit IIB</fullName>
    </submittedName>
</protein>
<evidence type="ECO:0000313" key="13">
    <source>
        <dbReference type="Proteomes" id="UP000260025"/>
    </source>
</evidence>
<keyword evidence="6" id="KW-0598">Phosphotransferase system</keyword>
<keyword evidence="7" id="KW-0418">Kinase</keyword>
<dbReference type="EMBL" id="JQIF01000016">
    <property type="protein sequence ID" value="KGJ54411.1"/>
    <property type="molecule type" value="Genomic_DNA"/>
</dbReference>
<dbReference type="GO" id="GO:0005737">
    <property type="term" value="C:cytoplasm"/>
    <property type="evidence" value="ECO:0007669"/>
    <property type="project" value="UniProtKB-SubCell"/>
</dbReference>
<name>A0A099IA38_CLOIN</name>
<dbReference type="InterPro" id="IPR036667">
    <property type="entry name" value="PTS_IIB_sorbose-sp_sf"/>
</dbReference>
<evidence type="ECO:0000313" key="11">
    <source>
        <dbReference type="EMBL" id="RGC16040.1"/>
    </source>
</evidence>